<keyword evidence="2" id="KW-1185">Reference proteome</keyword>
<gene>
    <name evidence="1" type="ORF">AWB78_08355</name>
</gene>
<accession>A0A158EJF2</accession>
<dbReference type="Proteomes" id="UP000071859">
    <property type="component" value="Unassembled WGS sequence"/>
</dbReference>
<evidence type="ECO:0000313" key="1">
    <source>
        <dbReference type="EMBL" id="SAL06988.1"/>
    </source>
</evidence>
<dbReference type="EMBL" id="FCOX02000153">
    <property type="protein sequence ID" value="SAL06988.1"/>
    <property type="molecule type" value="Genomic_DNA"/>
</dbReference>
<organism evidence="1 2">
    <name type="scientific">Caballeronia calidae</name>
    <dbReference type="NCBI Taxonomy" id="1777139"/>
    <lineage>
        <taxon>Bacteria</taxon>
        <taxon>Pseudomonadati</taxon>
        <taxon>Pseudomonadota</taxon>
        <taxon>Betaproteobacteria</taxon>
        <taxon>Burkholderiales</taxon>
        <taxon>Burkholderiaceae</taxon>
        <taxon>Caballeronia</taxon>
    </lineage>
</organism>
<sequence length="86" mass="9274">MTVQQILALIQQDADSFSLAASDALPAYAEILAEVVGHVTPDDFTALIAIGSVLRRNADAEQMTQDLLTRHRYSAIRASSATSSHF</sequence>
<proteinExistence type="predicted"/>
<dbReference type="RefSeq" id="WP_062612818.1">
    <property type="nucleotide sequence ID" value="NZ_FCOX02000153.1"/>
</dbReference>
<protein>
    <submittedName>
        <fullName evidence="1">Uncharacterized protein</fullName>
    </submittedName>
</protein>
<dbReference type="AlphaFoldDB" id="A0A158EJF2"/>
<reference evidence="1" key="1">
    <citation type="submission" date="2016-01" db="EMBL/GenBank/DDBJ databases">
        <authorList>
            <person name="Peeters C."/>
        </authorList>
    </citation>
    <scope>NUCLEOTIDE SEQUENCE</scope>
    <source>
        <strain evidence="1">LMG 29321</strain>
    </source>
</reference>
<name>A0A158EJF2_9BURK</name>
<comment type="caution">
    <text evidence="1">The sequence shown here is derived from an EMBL/GenBank/DDBJ whole genome shotgun (WGS) entry which is preliminary data.</text>
</comment>
<evidence type="ECO:0000313" key="2">
    <source>
        <dbReference type="Proteomes" id="UP000071859"/>
    </source>
</evidence>